<feature type="transmembrane region" description="Helical" evidence="6">
    <location>
        <begin position="94"/>
        <end position="118"/>
    </location>
</feature>
<keyword evidence="3 6" id="KW-1133">Transmembrane helix</keyword>
<evidence type="ECO:0000256" key="6">
    <source>
        <dbReference type="SAM" id="Phobius"/>
    </source>
</evidence>
<feature type="domain" description="Rhodopsin" evidence="7">
    <location>
        <begin position="33"/>
        <end position="274"/>
    </location>
</feature>
<evidence type="ECO:0000256" key="3">
    <source>
        <dbReference type="ARBA" id="ARBA00022989"/>
    </source>
</evidence>
<reference evidence="8" key="2">
    <citation type="submission" date="2023-05" db="EMBL/GenBank/DDBJ databases">
        <authorList>
            <consortium name="Lawrence Berkeley National Laboratory"/>
            <person name="Steindorff A."/>
            <person name="Hensen N."/>
            <person name="Bonometti L."/>
            <person name="Westerberg I."/>
            <person name="Brannstrom I.O."/>
            <person name="Guillou S."/>
            <person name="Cros-Aarteil S."/>
            <person name="Calhoun S."/>
            <person name="Haridas S."/>
            <person name="Kuo A."/>
            <person name="Mondo S."/>
            <person name="Pangilinan J."/>
            <person name="Riley R."/>
            <person name="Labutti K."/>
            <person name="Andreopoulos B."/>
            <person name="Lipzen A."/>
            <person name="Chen C."/>
            <person name="Yanf M."/>
            <person name="Daum C."/>
            <person name="Ng V."/>
            <person name="Clum A."/>
            <person name="Ohm R."/>
            <person name="Martin F."/>
            <person name="Silar P."/>
            <person name="Natvig D."/>
            <person name="Lalanne C."/>
            <person name="Gautier V."/>
            <person name="Ament-Velasquez S.L."/>
            <person name="Kruys A."/>
            <person name="Hutchinson M.I."/>
            <person name="Powell A.J."/>
            <person name="Barry K."/>
            <person name="Miller A.N."/>
            <person name="Grigoriev I.V."/>
            <person name="Debuchy R."/>
            <person name="Gladieux P."/>
            <person name="Thoren M.H."/>
            <person name="Johannesson H."/>
        </authorList>
    </citation>
    <scope>NUCLEOTIDE SEQUENCE</scope>
    <source>
        <strain evidence="8">CBS 359.72</strain>
    </source>
</reference>
<protein>
    <recommendedName>
        <fullName evidence="7">Rhodopsin domain-containing protein</fullName>
    </recommendedName>
</protein>
<dbReference type="InterPro" id="IPR049326">
    <property type="entry name" value="Rhodopsin_dom_fungi"/>
</dbReference>
<feature type="transmembrane region" description="Helical" evidence="6">
    <location>
        <begin position="49"/>
        <end position="74"/>
    </location>
</feature>
<dbReference type="Proteomes" id="UP001303647">
    <property type="component" value="Unassembled WGS sequence"/>
</dbReference>
<feature type="transmembrane region" description="Helical" evidence="6">
    <location>
        <begin position="206"/>
        <end position="227"/>
    </location>
</feature>
<feature type="transmembrane region" description="Helical" evidence="6">
    <location>
        <begin position="247"/>
        <end position="268"/>
    </location>
</feature>
<gene>
    <name evidence="8" type="ORF">C7999DRAFT_32535</name>
</gene>
<feature type="transmembrane region" description="Helical" evidence="6">
    <location>
        <begin position="130"/>
        <end position="153"/>
    </location>
</feature>
<name>A0AAN7CTN3_9PEZI</name>
<accession>A0AAN7CTN3</accession>
<dbReference type="PANTHER" id="PTHR33048">
    <property type="entry name" value="PTH11-LIKE INTEGRAL MEMBRANE PROTEIN (AFU_ORTHOLOGUE AFUA_5G11245)"/>
    <property type="match status" value="1"/>
</dbReference>
<dbReference type="InterPro" id="IPR052337">
    <property type="entry name" value="SAT4-like"/>
</dbReference>
<sequence length="348" mass="38553">MSGPGPDPNIYFGQPIVPVVVITIVLSTLSVALRFWSRAVILRTLALEDAFIFLAWLFAVATSLCSIIALKYGLGRQYAVLDDETRTSNLKLGLATNVIYILSLFFVKTSILCLYIRILTYNNVRQAAKALLVIVSITHAWILVSLFTGCIPFDALWDKVKYKNPYCHPGSVYYSHSGINIATDFLIFLLPLAVLHRIHAPRKQKIALYCVFLLAFCVCIISTVRLIEFLSIRFINTLSDMSRNAVVVAILNMLEVNIAVVCACITTIKPVFARFFPRLFASDGSGSESGSGGESEAWSGELERARACRGRRGADDPVDHDIGHTAAVLRKAEEPSRPEAIYDVCRRT</sequence>
<dbReference type="EMBL" id="MU857661">
    <property type="protein sequence ID" value="KAK4247062.1"/>
    <property type="molecule type" value="Genomic_DNA"/>
</dbReference>
<evidence type="ECO:0000256" key="4">
    <source>
        <dbReference type="ARBA" id="ARBA00023136"/>
    </source>
</evidence>
<comment type="similarity">
    <text evidence="5">Belongs to the SAT4 family.</text>
</comment>
<evidence type="ECO:0000259" key="7">
    <source>
        <dbReference type="Pfam" id="PF20684"/>
    </source>
</evidence>
<dbReference type="GO" id="GO:0016020">
    <property type="term" value="C:membrane"/>
    <property type="evidence" value="ECO:0007669"/>
    <property type="project" value="UniProtKB-SubCell"/>
</dbReference>
<comment type="subcellular location">
    <subcellularLocation>
        <location evidence="1">Membrane</location>
        <topology evidence="1">Multi-pass membrane protein</topology>
    </subcellularLocation>
</comment>
<evidence type="ECO:0000313" key="8">
    <source>
        <dbReference type="EMBL" id="KAK4247062.1"/>
    </source>
</evidence>
<keyword evidence="4 6" id="KW-0472">Membrane</keyword>
<evidence type="ECO:0000256" key="1">
    <source>
        <dbReference type="ARBA" id="ARBA00004141"/>
    </source>
</evidence>
<feature type="transmembrane region" description="Helical" evidence="6">
    <location>
        <begin position="16"/>
        <end position="37"/>
    </location>
</feature>
<dbReference type="AlphaFoldDB" id="A0AAN7CTN3"/>
<dbReference type="PANTHER" id="PTHR33048:SF47">
    <property type="entry name" value="INTEGRAL MEMBRANE PROTEIN-RELATED"/>
    <property type="match status" value="1"/>
</dbReference>
<keyword evidence="2 6" id="KW-0812">Transmembrane</keyword>
<evidence type="ECO:0000256" key="5">
    <source>
        <dbReference type="ARBA" id="ARBA00038359"/>
    </source>
</evidence>
<keyword evidence="9" id="KW-1185">Reference proteome</keyword>
<feature type="transmembrane region" description="Helical" evidence="6">
    <location>
        <begin position="173"/>
        <end position="194"/>
    </location>
</feature>
<reference evidence="8" key="1">
    <citation type="journal article" date="2023" name="Mol. Phylogenet. Evol.">
        <title>Genome-scale phylogeny and comparative genomics of the fungal order Sordariales.</title>
        <authorList>
            <person name="Hensen N."/>
            <person name="Bonometti L."/>
            <person name="Westerberg I."/>
            <person name="Brannstrom I.O."/>
            <person name="Guillou S."/>
            <person name="Cros-Aarteil S."/>
            <person name="Calhoun S."/>
            <person name="Haridas S."/>
            <person name="Kuo A."/>
            <person name="Mondo S."/>
            <person name="Pangilinan J."/>
            <person name="Riley R."/>
            <person name="LaButti K."/>
            <person name="Andreopoulos B."/>
            <person name="Lipzen A."/>
            <person name="Chen C."/>
            <person name="Yan M."/>
            <person name="Daum C."/>
            <person name="Ng V."/>
            <person name="Clum A."/>
            <person name="Steindorff A."/>
            <person name="Ohm R.A."/>
            <person name="Martin F."/>
            <person name="Silar P."/>
            <person name="Natvig D.O."/>
            <person name="Lalanne C."/>
            <person name="Gautier V."/>
            <person name="Ament-Velasquez S.L."/>
            <person name="Kruys A."/>
            <person name="Hutchinson M.I."/>
            <person name="Powell A.J."/>
            <person name="Barry K."/>
            <person name="Miller A.N."/>
            <person name="Grigoriev I.V."/>
            <person name="Debuchy R."/>
            <person name="Gladieux P."/>
            <person name="Hiltunen Thoren M."/>
            <person name="Johannesson H."/>
        </authorList>
    </citation>
    <scope>NUCLEOTIDE SEQUENCE</scope>
    <source>
        <strain evidence="8">CBS 359.72</strain>
    </source>
</reference>
<proteinExistence type="inferred from homology"/>
<organism evidence="8 9">
    <name type="scientific">Corynascus novoguineensis</name>
    <dbReference type="NCBI Taxonomy" id="1126955"/>
    <lineage>
        <taxon>Eukaryota</taxon>
        <taxon>Fungi</taxon>
        <taxon>Dikarya</taxon>
        <taxon>Ascomycota</taxon>
        <taxon>Pezizomycotina</taxon>
        <taxon>Sordariomycetes</taxon>
        <taxon>Sordariomycetidae</taxon>
        <taxon>Sordariales</taxon>
        <taxon>Chaetomiaceae</taxon>
        <taxon>Corynascus</taxon>
    </lineage>
</organism>
<comment type="caution">
    <text evidence="8">The sequence shown here is derived from an EMBL/GenBank/DDBJ whole genome shotgun (WGS) entry which is preliminary data.</text>
</comment>
<evidence type="ECO:0000256" key="2">
    <source>
        <dbReference type="ARBA" id="ARBA00022692"/>
    </source>
</evidence>
<evidence type="ECO:0000313" key="9">
    <source>
        <dbReference type="Proteomes" id="UP001303647"/>
    </source>
</evidence>
<dbReference type="Pfam" id="PF20684">
    <property type="entry name" value="Fung_rhodopsin"/>
    <property type="match status" value="1"/>
</dbReference>